<gene>
    <name evidence="1" type="ORF">TIFTF001_026669</name>
</gene>
<dbReference type="Proteomes" id="UP001187192">
    <property type="component" value="Unassembled WGS sequence"/>
</dbReference>
<dbReference type="InterPro" id="IPR029064">
    <property type="entry name" value="Ribosomal_eL30-like_sf"/>
</dbReference>
<evidence type="ECO:0000313" key="1">
    <source>
        <dbReference type="EMBL" id="GMN57570.1"/>
    </source>
</evidence>
<reference evidence="1" key="1">
    <citation type="submission" date="2023-07" db="EMBL/GenBank/DDBJ databases">
        <title>draft genome sequence of fig (Ficus carica).</title>
        <authorList>
            <person name="Takahashi T."/>
            <person name="Nishimura K."/>
        </authorList>
    </citation>
    <scope>NUCLEOTIDE SEQUENCE</scope>
</reference>
<dbReference type="Gene3D" id="3.30.1330.30">
    <property type="match status" value="1"/>
</dbReference>
<organism evidence="1 2">
    <name type="scientific">Ficus carica</name>
    <name type="common">Common fig</name>
    <dbReference type="NCBI Taxonomy" id="3494"/>
    <lineage>
        <taxon>Eukaryota</taxon>
        <taxon>Viridiplantae</taxon>
        <taxon>Streptophyta</taxon>
        <taxon>Embryophyta</taxon>
        <taxon>Tracheophyta</taxon>
        <taxon>Spermatophyta</taxon>
        <taxon>Magnoliopsida</taxon>
        <taxon>eudicotyledons</taxon>
        <taxon>Gunneridae</taxon>
        <taxon>Pentapetalae</taxon>
        <taxon>rosids</taxon>
        <taxon>fabids</taxon>
        <taxon>Rosales</taxon>
        <taxon>Moraceae</taxon>
        <taxon>Ficeae</taxon>
        <taxon>Ficus</taxon>
    </lineage>
</organism>
<sequence length="150" mass="17053">MILIEEQRIAAPEKGGKAAVAVKKRPGNCQIASWCSYSGDFLFKRWLKVPPAINQFTKTVDNNLDLRIRLLRRRRLLQRAQAEANRAQLEVIAHDVDPIELVVWLLALYRKMEIVHEKTASASCLPSVKNGDKLEFGKTIEVVKVVIFKC</sequence>
<protein>
    <submittedName>
        <fullName evidence="1">Uncharacterized protein</fullName>
    </submittedName>
</protein>
<accession>A0AA88DLN6</accession>
<dbReference type="SUPFAM" id="SSF55315">
    <property type="entry name" value="L30e-like"/>
    <property type="match status" value="1"/>
</dbReference>
<keyword evidence="2" id="KW-1185">Reference proteome</keyword>
<name>A0AA88DLN6_FICCA</name>
<dbReference type="EMBL" id="BTGU01000071">
    <property type="protein sequence ID" value="GMN57570.1"/>
    <property type="molecule type" value="Genomic_DNA"/>
</dbReference>
<evidence type="ECO:0000313" key="2">
    <source>
        <dbReference type="Proteomes" id="UP001187192"/>
    </source>
</evidence>
<proteinExistence type="predicted"/>
<dbReference type="AlphaFoldDB" id="A0AA88DLN6"/>
<comment type="caution">
    <text evidence="1">The sequence shown here is derived from an EMBL/GenBank/DDBJ whole genome shotgun (WGS) entry which is preliminary data.</text>
</comment>